<feature type="transmembrane region" description="Helical" evidence="7">
    <location>
        <begin position="375"/>
        <end position="399"/>
    </location>
</feature>
<dbReference type="AlphaFoldDB" id="A0A7S8IBT4"/>
<feature type="transmembrane region" description="Helical" evidence="7">
    <location>
        <begin position="52"/>
        <end position="72"/>
    </location>
</feature>
<keyword evidence="5 7" id="KW-1133">Transmembrane helix</keyword>
<feature type="transmembrane region" description="Helical" evidence="7">
    <location>
        <begin position="177"/>
        <end position="196"/>
    </location>
</feature>
<dbReference type="Proteomes" id="UP000594468">
    <property type="component" value="Chromosome"/>
</dbReference>
<feature type="transmembrane region" description="Helical" evidence="7">
    <location>
        <begin position="263"/>
        <end position="281"/>
    </location>
</feature>
<keyword evidence="3" id="KW-1003">Cell membrane</keyword>
<evidence type="ECO:0000256" key="7">
    <source>
        <dbReference type="SAM" id="Phobius"/>
    </source>
</evidence>
<evidence type="ECO:0000256" key="4">
    <source>
        <dbReference type="ARBA" id="ARBA00022692"/>
    </source>
</evidence>
<gene>
    <name evidence="9" type="ORF">G4Y79_13995</name>
</gene>
<dbReference type="InterPro" id="IPR020846">
    <property type="entry name" value="MFS_dom"/>
</dbReference>
<evidence type="ECO:0000259" key="8">
    <source>
        <dbReference type="PROSITE" id="PS50850"/>
    </source>
</evidence>
<dbReference type="InterPro" id="IPR010290">
    <property type="entry name" value="TM_effector"/>
</dbReference>
<feature type="transmembrane region" description="Helical" evidence="7">
    <location>
        <begin position="108"/>
        <end position="125"/>
    </location>
</feature>
<evidence type="ECO:0000256" key="1">
    <source>
        <dbReference type="ARBA" id="ARBA00004651"/>
    </source>
</evidence>
<reference evidence="9 10" key="1">
    <citation type="submission" date="2020-02" db="EMBL/GenBank/DDBJ databases">
        <authorList>
            <person name="Zheng R.K."/>
            <person name="Sun C.M."/>
        </authorList>
    </citation>
    <scope>NUCLEOTIDE SEQUENCE [LARGE SCALE GENOMIC DNA]</scope>
    <source>
        <strain evidence="10">rifampicinis</strain>
    </source>
</reference>
<evidence type="ECO:0000256" key="3">
    <source>
        <dbReference type="ARBA" id="ARBA00022475"/>
    </source>
</evidence>
<name>A0A7S8IBT4_9CHLR</name>
<dbReference type="KEGG" id="pmet:G4Y79_13995"/>
<protein>
    <submittedName>
        <fullName evidence="9">MFS transporter</fullName>
    </submittedName>
</protein>
<dbReference type="EMBL" id="CP062983">
    <property type="protein sequence ID" value="QPC80820.1"/>
    <property type="molecule type" value="Genomic_DNA"/>
</dbReference>
<keyword evidence="6 7" id="KW-0472">Membrane</keyword>
<dbReference type="CDD" id="cd06173">
    <property type="entry name" value="MFS_MefA_like"/>
    <property type="match status" value="1"/>
</dbReference>
<dbReference type="RefSeq" id="WP_195168895.1">
    <property type="nucleotide sequence ID" value="NZ_CP062983.1"/>
</dbReference>
<dbReference type="GO" id="GO:0022857">
    <property type="term" value="F:transmembrane transporter activity"/>
    <property type="evidence" value="ECO:0007669"/>
    <property type="project" value="InterPro"/>
</dbReference>
<evidence type="ECO:0000256" key="5">
    <source>
        <dbReference type="ARBA" id="ARBA00022989"/>
    </source>
</evidence>
<proteinExistence type="predicted"/>
<dbReference type="GO" id="GO:0005886">
    <property type="term" value="C:plasma membrane"/>
    <property type="evidence" value="ECO:0007669"/>
    <property type="project" value="UniProtKB-SubCell"/>
</dbReference>
<feature type="domain" description="Major facilitator superfamily (MFS) profile" evidence="8">
    <location>
        <begin position="18"/>
        <end position="403"/>
    </location>
</feature>
<accession>A0A7S8IBT4</accession>
<evidence type="ECO:0000313" key="9">
    <source>
        <dbReference type="EMBL" id="QPC80820.1"/>
    </source>
</evidence>
<feature type="transmembrane region" description="Helical" evidence="7">
    <location>
        <begin position="293"/>
        <end position="326"/>
    </location>
</feature>
<dbReference type="Pfam" id="PF05977">
    <property type="entry name" value="MFS_3"/>
    <property type="match status" value="1"/>
</dbReference>
<evidence type="ECO:0000313" key="10">
    <source>
        <dbReference type="Proteomes" id="UP000594468"/>
    </source>
</evidence>
<evidence type="ECO:0000256" key="6">
    <source>
        <dbReference type="ARBA" id="ARBA00023136"/>
    </source>
</evidence>
<dbReference type="Gene3D" id="1.20.1250.20">
    <property type="entry name" value="MFS general substrate transporter like domains"/>
    <property type="match status" value="1"/>
</dbReference>
<dbReference type="PANTHER" id="PTHR23513:SF9">
    <property type="entry name" value="ENTEROBACTIN EXPORTER ENTS"/>
    <property type="match status" value="1"/>
</dbReference>
<keyword evidence="2" id="KW-0813">Transport</keyword>
<feature type="transmembrane region" description="Helical" evidence="7">
    <location>
        <begin position="226"/>
        <end position="251"/>
    </location>
</feature>
<evidence type="ECO:0000256" key="2">
    <source>
        <dbReference type="ARBA" id="ARBA00022448"/>
    </source>
</evidence>
<organism evidence="9 10">
    <name type="scientific">Phototrophicus methaneseepsis</name>
    <dbReference type="NCBI Taxonomy" id="2710758"/>
    <lineage>
        <taxon>Bacteria</taxon>
        <taxon>Bacillati</taxon>
        <taxon>Chloroflexota</taxon>
        <taxon>Candidatus Thermofontia</taxon>
        <taxon>Phototrophicales</taxon>
        <taxon>Phototrophicaceae</taxon>
        <taxon>Phototrophicus</taxon>
    </lineage>
</organism>
<dbReference type="PANTHER" id="PTHR23513">
    <property type="entry name" value="INTEGRAL MEMBRANE EFFLUX PROTEIN-RELATED"/>
    <property type="match status" value="1"/>
</dbReference>
<keyword evidence="10" id="KW-1185">Reference proteome</keyword>
<dbReference type="SUPFAM" id="SSF103473">
    <property type="entry name" value="MFS general substrate transporter"/>
    <property type="match status" value="1"/>
</dbReference>
<sequence length="435" mass="46258">MTKKSTPPDPYAAWRFPDFRLLIAGRFVAQVGEMMVSVSVGWELYERTSDPLALGLVGLVQVIPVMLLSLPGGYVADRYDRKRVTLISQLVLVFCSLLLALISFTQGSLVVLYVILAFIGAARAFNNPAESALTPQVVPEEVYHSAIAWSSSVWQLSSILGPSLGGFVIAISGAAGWVYVLNAAAGMVLVVALLFIRSRQTSFSSPDEPPLQSLMGGLKFLRHSQLVLASITLDMFAVLFGGATFLLPVFARDILLTDATGLGILRAGPSIGALIMALYIARRPPFQHAGRTLLLAVAGFGIATIVFGVSTSFWLSMVMLILLGALDNISVVIRHTLVLTYTPNEMLGRVGAVNSVFIGASNELGGFESGVAASLLGPVGAVVFGGFGTLGVVGLITWLSPKLRALGEIKREKGPQVPDEQVETDPIAEVLSPEF</sequence>
<keyword evidence="4 7" id="KW-0812">Transmembrane</keyword>
<dbReference type="InterPro" id="IPR036259">
    <property type="entry name" value="MFS_trans_sf"/>
</dbReference>
<dbReference type="PROSITE" id="PS50850">
    <property type="entry name" value="MFS"/>
    <property type="match status" value="1"/>
</dbReference>
<comment type="subcellular location">
    <subcellularLocation>
        <location evidence="1">Cell membrane</location>
        <topology evidence="1">Multi-pass membrane protein</topology>
    </subcellularLocation>
</comment>